<dbReference type="InterPro" id="IPR037925">
    <property type="entry name" value="FlgE/F/G-like"/>
</dbReference>
<evidence type="ECO:0000259" key="4">
    <source>
        <dbReference type="Pfam" id="PF06429"/>
    </source>
</evidence>
<dbReference type="Proteomes" id="UP000198656">
    <property type="component" value="Unassembled WGS sequence"/>
</dbReference>
<dbReference type="AlphaFoldDB" id="A0A1G7RXK2"/>
<keyword evidence="6" id="KW-0969">Cilium</keyword>
<dbReference type="STRING" id="1121419.SAMN05443529_101225"/>
<evidence type="ECO:0000313" key="6">
    <source>
        <dbReference type="EMBL" id="SDG15414.1"/>
    </source>
</evidence>
<sequence length="247" mass="26461">MIRGLYTSATGMIAAQTQSEVIGDNVVNIKTAGFKEQLASNISFPSKQIYRIGGNSTSEAVALGGMGTGLGVDQITRSNVQGSLDVTDVKTDLALTTLGYFVVQTPDGDRYTRNGHFQLDSEGMLRTSEGFTVQGEEGPIGPLSSDFRVSSEGMIFDQGQEVNRLRIVEIPEDALQREGQSLYNATEGVQASVGAQVQQGAIERSNVDLSGQLVNMMSVMKAYEANQKVIQTQDELLGKAVNEVGKI</sequence>
<name>A0A1G7RXK2_9FIRM</name>
<dbReference type="Pfam" id="PF00460">
    <property type="entry name" value="Flg_bb_rod"/>
    <property type="match status" value="1"/>
</dbReference>
<keyword evidence="6" id="KW-0966">Cell projection</keyword>
<feature type="domain" description="Flagellar hook protein FlgE/F/G-like D1" evidence="5">
    <location>
        <begin position="99"/>
        <end position="155"/>
    </location>
</feature>
<keyword evidence="6" id="KW-0282">Flagellum</keyword>
<dbReference type="GO" id="GO:0071978">
    <property type="term" value="P:bacterial-type flagellum-dependent swarming motility"/>
    <property type="evidence" value="ECO:0007669"/>
    <property type="project" value="TreeGrafter"/>
</dbReference>
<evidence type="ECO:0000256" key="2">
    <source>
        <dbReference type="RuleBase" id="RU362116"/>
    </source>
</evidence>
<evidence type="ECO:0000313" key="7">
    <source>
        <dbReference type="Proteomes" id="UP000198656"/>
    </source>
</evidence>
<proteinExistence type="inferred from homology"/>
<protein>
    <submittedName>
        <fullName evidence="6">Flagellar basal-body rod protein FlgG</fullName>
    </submittedName>
</protein>
<feature type="domain" description="Flagellar basal body rod protein N-terminal" evidence="3">
    <location>
        <begin position="5"/>
        <end position="35"/>
    </location>
</feature>
<comment type="similarity">
    <text evidence="1 2">Belongs to the flagella basal body rod proteins family.</text>
</comment>
<organism evidence="6 7">
    <name type="scientific">Desulfosporosinus hippei DSM 8344</name>
    <dbReference type="NCBI Taxonomy" id="1121419"/>
    <lineage>
        <taxon>Bacteria</taxon>
        <taxon>Bacillati</taxon>
        <taxon>Bacillota</taxon>
        <taxon>Clostridia</taxon>
        <taxon>Eubacteriales</taxon>
        <taxon>Desulfitobacteriaceae</taxon>
        <taxon>Desulfosporosinus</taxon>
    </lineage>
</organism>
<reference evidence="7" key="1">
    <citation type="submission" date="2016-10" db="EMBL/GenBank/DDBJ databases">
        <authorList>
            <person name="Varghese N."/>
            <person name="Submissions S."/>
        </authorList>
    </citation>
    <scope>NUCLEOTIDE SEQUENCE [LARGE SCALE GENOMIC DNA]</scope>
    <source>
        <strain evidence="7">DSM 8344</strain>
    </source>
</reference>
<gene>
    <name evidence="6" type="ORF">SAMN05443529_101225</name>
</gene>
<dbReference type="PANTHER" id="PTHR30435:SF19">
    <property type="entry name" value="FLAGELLAR BASAL-BODY ROD PROTEIN FLGG"/>
    <property type="match status" value="1"/>
</dbReference>
<dbReference type="InterPro" id="IPR020013">
    <property type="entry name" value="Flagellar_FlgE/F/G"/>
</dbReference>
<dbReference type="Pfam" id="PF22692">
    <property type="entry name" value="LlgE_F_G_D1"/>
    <property type="match status" value="1"/>
</dbReference>
<comment type="subcellular location">
    <subcellularLocation>
        <location evidence="2">Bacterial flagellum basal body</location>
    </subcellularLocation>
</comment>
<dbReference type="PANTHER" id="PTHR30435">
    <property type="entry name" value="FLAGELLAR PROTEIN"/>
    <property type="match status" value="1"/>
</dbReference>
<dbReference type="InterPro" id="IPR053967">
    <property type="entry name" value="LlgE_F_G-like_D1"/>
</dbReference>
<dbReference type="NCBIfam" id="TIGR03506">
    <property type="entry name" value="FlgEFG_subfam"/>
    <property type="match status" value="1"/>
</dbReference>
<dbReference type="InterPro" id="IPR010930">
    <property type="entry name" value="Flg_bb/hook_C_dom"/>
</dbReference>
<dbReference type="Pfam" id="PF06429">
    <property type="entry name" value="Flg_bbr_C"/>
    <property type="match status" value="1"/>
</dbReference>
<keyword evidence="2" id="KW-0975">Bacterial flagellum</keyword>
<dbReference type="OrthoDB" id="9804559at2"/>
<evidence type="ECO:0000256" key="1">
    <source>
        <dbReference type="ARBA" id="ARBA00009677"/>
    </source>
</evidence>
<feature type="domain" description="Flagellar basal-body/hook protein C-terminal" evidence="4">
    <location>
        <begin position="198"/>
        <end position="242"/>
    </location>
</feature>
<keyword evidence="7" id="KW-1185">Reference proteome</keyword>
<dbReference type="EMBL" id="FNCP01000001">
    <property type="protein sequence ID" value="SDG15414.1"/>
    <property type="molecule type" value="Genomic_DNA"/>
</dbReference>
<dbReference type="InterPro" id="IPR001444">
    <property type="entry name" value="Flag_bb_rod_N"/>
</dbReference>
<evidence type="ECO:0000259" key="5">
    <source>
        <dbReference type="Pfam" id="PF22692"/>
    </source>
</evidence>
<dbReference type="GO" id="GO:0009425">
    <property type="term" value="C:bacterial-type flagellum basal body"/>
    <property type="evidence" value="ECO:0007669"/>
    <property type="project" value="UniProtKB-SubCell"/>
</dbReference>
<dbReference type="SUPFAM" id="SSF117143">
    <property type="entry name" value="Flagellar hook protein flgE"/>
    <property type="match status" value="1"/>
</dbReference>
<accession>A0A1G7RXK2</accession>
<dbReference type="RefSeq" id="WP_092328802.1">
    <property type="nucleotide sequence ID" value="NZ_FNCP01000001.1"/>
</dbReference>
<evidence type="ECO:0000259" key="3">
    <source>
        <dbReference type="Pfam" id="PF00460"/>
    </source>
</evidence>